<evidence type="ECO:0000313" key="1">
    <source>
        <dbReference type="EMBL" id="TVT48077.1"/>
    </source>
</evidence>
<evidence type="ECO:0000313" key="2">
    <source>
        <dbReference type="Proteomes" id="UP000317355"/>
    </source>
</evidence>
<dbReference type="EMBL" id="VMRY01000142">
    <property type="protein sequence ID" value="TVT48077.1"/>
    <property type="molecule type" value="Genomic_DNA"/>
</dbReference>
<dbReference type="Proteomes" id="UP000317355">
    <property type="component" value="Unassembled WGS sequence"/>
</dbReference>
<proteinExistence type="predicted"/>
<gene>
    <name evidence="1" type="ORF">FHK82_17880</name>
</gene>
<dbReference type="AlphaFoldDB" id="A0A558CH64"/>
<reference evidence="1 2" key="1">
    <citation type="submission" date="2019-07" db="EMBL/GenBank/DDBJ databases">
        <title>The pathways for chlorine oxyanion respiration interact through the shared metabolite chlorate.</title>
        <authorList>
            <person name="Barnum T.P."/>
            <person name="Cheng Y."/>
            <person name="Hill K.A."/>
            <person name="Lucas L.N."/>
            <person name="Carlson H.K."/>
            <person name="Coates J.D."/>
        </authorList>
    </citation>
    <scope>NUCLEOTIDE SEQUENCE [LARGE SCALE GENOMIC DNA]</scope>
    <source>
        <strain evidence="1">BK-3</strain>
    </source>
</reference>
<comment type="caution">
    <text evidence="1">The sequence shown here is derived from an EMBL/GenBank/DDBJ whole genome shotgun (WGS) entry which is preliminary data.</text>
</comment>
<name>A0A558CH64_9GAMM</name>
<sequence>MKARCRAGSMPLRLPFFILSILFFVSVQADWSPELVSTTDRGYRLPSEEVRLYIPPEVPLEVLQRLSLELDDIDVTALVGREGDFALFVPVQPLSYGQHRLRLVENGADGSLLERGFWLLEVRKSAAFREASLNMATSLEVAKRIGEKNMTALPDRRTQGSGSAAIQGRLADGDWQAGLNLPLFYNSNTTGREVEVGEFLLDWQRKSLSAKVGHHPIAPDSLVMSGFNRRGVSATYSSQEYATSVTGFNMRGSQLSGFQDGLGVGDSDDYVNGGVVTAYPVNRSDASMEISAIYLSGEAPDTGLGVAGSPESAGGDAWSIKADGLWLERRLRLRGEYARTAYDFDGSGGNKAEDDTGYSLLLTYKPWLQHQLGDNYLDWNMGAEYKQIGTYFKSAAAPGSTADRVMGRLFTDLSWGGLGLQAQLAQETDNVANLVTLPRLRTRLAGVSTSYTPTPEYNAAGEWVTGWLGHPSYSLYGNLQTAETVSRASLDPNTFVDTQTRILGATANFSHEEWSWSINHTWTRLYDDSVQAGTATTNESRSRATGLDFMFNLTPNYTLSPHFSWDETRYLDLGYTDKALLWGVSLDARFIPDRLTGRFDYSMNRSWVTNDTSDNTTDQFSANLTWIAVRQNPSRPGVSFTLSGDYRDYNDSIVSGNDNEGYQLFLRTLIGWSGSY</sequence>
<accession>A0A558CH64</accession>
<protein>
    <submittedName>
        <fullName evidence="1">Uncharacterized protein</fullName>
    </submittedName>
</protein>
<organism evidence="1 2">
    <name type="scientific">Sedimenticola thiotaurini</name>
    <dbReference type="NCBI Taxonomy" id="1543721"/>
    <lineage>
        <taxon>Bacteria</taxon>
        <taxon>Pseudomonadati</taxon>
        <taxon>Pseudomonadota</taxon>
        <taxon>Gammaproteobacteria</taxon>
        <taxon>Chromatiales</taxon>
        <taxon>Sedimenticolaceae</taxon>
        <taxon>Sedimenticola</taxon>
    </lineage>
</organism>